<dbReference type="Proteomes" id="UP000613208">
    <property type="component" value="Unassembled WGS sequence"/>
</dbReference>
<keyword evidence="2" id="KW-0762">Sugar transport</keyword>
<accession>A0A916Q5S9</accession>
<evidence type="ECO:0000256" key="4">
    <source>
        <dbReference type="ARBA" id="ARBA00022683"/>
    </source>
</evidence>
<evidence type="ECO:0000256" key="5">
    <source>
        <dbReference type="PIRSR" id="PIRSR000699-1"/>
    </source>
</evidence>
<dbReference type="PANTHER" id="PTHR34382:SF10">
    <property type="entry name" value="PTS SYSTEM OLIGO-BETA-MANNOSIDE-SPECIFIC EIIA COMPONENT"/>
    <property type="match status" value="1"/>
</dbReference>
<evidence type="ECO:0000313" key="9">
    <source>
        <dbReference type="Proteomes" id="UP000613208"/>
    </source>
</evidence>
<feature type="active site" description="Tele-phosphohistidine intermediate" evidence="5">
    <location>
        <position position="76"/>
    </location>
</feature>
<dbReference type="InterPro" id="IPR003188">
    <property type="entry name" value="PTS_IIA_lac/cel"/>
</dbReference>
<keyword evidence="1" id="KW-0813">Transport</keyword>
<comment type="cofactor">
    <cofactor evidence="6">
        <name>Mg(2+)</name>
        <dbReference type="ChEBI" id="CHEBI:18420"/>
    </cofactor>
    <text evidence="6">Binds 1 Mg(2+) ion per trimer.</text>
</comment>
<keyword evidence="4" id="KW-0598">Phosphotransferase system</keyword>
<organism evidence="8 9">
    <name type="scientific">Anaerostipes butyraticus</name>
    <dbReference type="NCBI Taxonomy" id="645466"/>
    <lineage>
        <taxon>Bacteria</taxon>
        <taxon>Bacillati</taxon>
        <taxon>Bacillota</taxon>
        <taxon>Clostridia</taxon>
        <taxon>Lachnospirales</taxon>
        <taxon>Lachnospiraceae</taxon>
        <taxon>Anaerostipes</taxon>
    </lineage>
</organism>
<dbReference type="PROSITE" id="PS51095">
    <property type="entry name" value="PTS_EIIA_TYPE_3"/>
    <property type="match status" value="1"/>
</dbReference>
<name>A0A916Q5S9_9FIRM</name>
<dbReference type="Gene3D" id="1.20.58.80">
    <property type="entry name" value="Phosphotransferase system, lactose/cellobiose-type IIA subunit"/>
    <property type="match status" value="1"/>
</dbReference>
<reference evidence="8" key="1">
    <citation type="submission" date="2020-06" db="EMBL/GenBank/DDBJ databases">
        <title>Characterization of fructooligosaccharide metabolism and fructooligosaccharide-degrading enzymes in human commensal butyrate producers.</title>
        <authorList>
            <person name="Tanno H."/>
            <person name="Fujii T."/>
            <person name="Hirano K."/>
            <person name="Maeno S."/>
            <person name="Tonozuka T."/>
            <person name="Sakamoto M."/>
            <person name="Ohkuma M."/>
            <person name="Tochio T."/>
            <person name="Endo A."/>
        </authorList>
    </citation>
    <scope>NUCLEOTIDE SEQUENCE</scope>
    <source>
        <strain evidence="8">JCM 17466</strain>
    </source>
</reference>
<keyword evidence="6" id="KW-0479">Metal-binding</keyword>
<dbReference type="PANTHER" id="PTHR34382">
    <property type="entry name" value="PTS SYSTEM N,N'-DIACETYLCHITOBIOSE-SPECIFIC EIIA COMPONENT"/>
    <property type="match status" value="1"/>
</dbReference>
<dbReference type="GO" id="GO:0016740">
    <property type="term" value="F:transferase activity"/>
    <property type="evidence" value="ECO:0007669"/>
    <property type="project" value="UniProtKB-KW"/>
</dbReference>
<evidence type="ECO:0000256" key="1">
    <source>
        <dbReference type="ARBA" id="ARBA00022448"/>
    </source>
</evidence>
<dbReference type="GO" id="GO:0009401">
    <property type="term" value="P:phosphoenolpyruvate-dependent sugar phosphotransferase system"/>
    <property type="evidence" value="ECO:0007669"/>
    <property type="project" value="UniProtKB-KW"/>
</dbReference>
<keyword evidence="9" id="KW-1185">Reference proteome</keyword>
<evidence type="ECO:0000256" key="3">
    <source>
        <dbReference type="ARBA" id="ARBA00022679"/>
    </source>
</evidence>
<dbReference type="SUPFAM" id="SSF46973">
    <property type="entry name" value="Enzyme IIa from lactose specific PTS, IIa-lac"/>
    <property type="match status" value="1"/>
</dbReference>
<dbReference type="PIRSF" id="PIRSF000699">
    <property type="entry name" value="PTS_IILac_III"/>
    <property type="match status" value="1"/>
</dbReference>
<protein>
    <submittedName>
        <fullName evidence="8">PTS cellobiose transporter subunit IIA</fullName>
    </submittedName>
</protein>
<comment type="caution">
    <text evidence="8">The sequence shown here is derived from an EMBL/GenBank/DDBJ whole genome shotgun (WGS) entry which is preliminary data.</text>
</comment>
<sequence>MEGVELICFQIITAAGGAKSAYMEAVNKAKEGLYDEARAMIEEGDKMLKEGHGPHTDLIQQEAGSNESVISLILAHAEDQMMSAEVFKMMAEQVIDLYEKIDTLSK</sequence>
<evidence type="ECO:0000256" key="2">
    <source>
        <dbReference type="ARBA" id="ARBA00022597"/>
    </source>
</evidence>
<feature type="modified residue" description="Phosphohistidine; by HPr" evidence="7">
    <location>
        <position position="76"/>
    </location>
</feature>
<keyword evidence="6" id="KW-0460">Magnesium</keyword>
<evidence type="ECO:0000256" key="7">
    <source>
        <dbReference type="PROSITE-ProRule" id="PRU00418"/>
    </source>
</evidence>
<keyword evidence="3" id="KW-0808">Transferase</keyword>
<dbReference type="InterPro" id="IPR036542">
    <property type="entry name" value="PTS_IIA_lac/cel_sf"/>
</dbReference>
<dbReference type="RefSeq" id="WP_201310529.1">
    <property type="nucleotide sequence ID" value="NZ_BLYI01000027.1"/>
</dbReference>
<dbReference type="AlphaFoldDB" id="A0A916Q5S9"/>
<dbReference type="Pfam" id="PF02255">
    <property type="entry name" value="PTS_IIA"/>
    <property type="match status" value="1"/>
</dbReference>
<evidence type="ECO:0000256" key="6">
    <source>
        <dbReference type="PIRSR" id="PIRSR000699-2"/>
    </source>
</evidence>
<feature type="binding site" evidence="6">
    <location>
        <position position="79"/>
    </location>
    <ligand>
        <name>Mg(2+)</name>
        <dbReference type="ChEBI" id="CHEBI:18420"/>
        <note>ligand shared between all trimeric partners</note>
    </ligand>
</feature>
<gene>
    <name evidence="8" type="primary">ptcA</name>
    <name evidence="8" type="ORF">ANBU17_11590</name>
</gene>
<dbReference type="GO" id="GO:0046872">
    <property type="term" value="F:metal ion binding"/>
    <property type="evidence" value="ECO:0007669"/>
    <property type="project" value="UniProtKB-KW"/>
</dbReference>
<evidence type="ECO:0000313" key="8">
    <source>
        <dbReference type="EMBL" id="GFO84812.1"/>
    </source>
</evidence>
<proteinExistence type="predicted"/>
<dbReference type="EMBL" id="BLYI01000027">
    <property type="protein sequence ID" value="GFO84812.1"/>
    <property type="molecule type" value="Genomic_DNA"/>
</dbReference>